<evidence type="ECO:0000313" key="2">
    <source>
        <dbReference type="EMBL" id="CAF9906030.1"/>
    </source>
</evidence>
<sequence>MGWFSSSKEPPSNESDPLHDLTPELRDFLEKESPVKYETSAPPFPSTSPEPTQTPSETPSSPSVPPQSLFKDGRYADLWATYKPLREIEDSCKSDQDRIFDVLDAYKARKSNIARIALENCSIQHSAISECFTSGGWKKRMTMCRAENKAFERCYVMQNRFLRALGYLSSYNHPAALDEDIQMHADKLYQRMLEQEKAIEAAKEAGEPIPSFPPLITKSDMPAARSKPHTPYLKASPPPLPSADESAAASDSTPEESNLEIGDKKGITLTDEARKELQERLKNETQLAKEVAERAVQAEVESDDEVRDQVNELRSLQKQGRKERREKGEASVGDIISGWLGW</sequence>
<comment type="caution">
    <text evidence="2">The sequence shown here is derived from an EMBL/GenBank/DDBJ whole genome shotgun (WGS) entry which is preliminary data.</text>
</comment>
<evidence type="ECO:0000256" key="1">
    <source>
        <dbReference type="SAM" id="MobiDB-lite"/>
    </source>
</evidence>
<evidence type="ECO:0008006" key="4">
    <source>
        <dbReference type="Google" id="ProtNLM"/>
    </source>
</evidence>
<gene>
    <name evidence="2" type="ORF">HETSPECPRED_006030</name>
</gene>
<feature type="compositionally biased region" description="Low complexity" evidence="1">
    <location>
        <begin position="242"/>
        <end position="252"/>
    </location>
</feature>
<dbReference type="OrthoDB" id="2103031at2759"/>
<organism evidence="2 3">
    <name type="scientific">Heterodermia speciosa</name>
    <dbReference type="NCBI Taxonomy" id="116794"/>
    <lineage>
        <taxon>Eukaryota</taxon>
        <taxon>Fungi</taxon>
        <taxon>Dikarya</taxon>
        <taxon>Ascomycota</taxon>
        <taxon>Pezizomycotina</taxon>
        <taxon>Lecanoromycetes</taxon>
        <taxon>OSLEUM clade</taxon>
        <taxon>Lecanoromycetidae</taxon>
        <taxon>Caliciales</taxon>
        <taxon>Physciaceae</taxon>
        <taxon>Heterodermia</taxon>
    </lineage>
</organism>
<protein>
    <recommendedName>
        <fullName evidence="4">Autophagy-related protein 6</fullName>
    </recommendedName>
</protein>
<evidence type="ECO:0000313" key="3">
    <source>
        <dbReference type="Proteomes" id="UP000664521"/>
    </source>
</evidence>
<proteinExistence type="predicted"/>
<feature type="region of interest" description="Disordered" evidence="1">
    <location>
        <begin position="204"/>
        <end position="267"/>
    </location>
</feature>
<reference evidence="2" key="1">
    <citation type="submission" date="2021-03" db="EMBL/GenBank/DDBJ databases">
        <authorList>
            <person name="Tagirdzhanova G."/>
        </authorList>
    </citation>
    <scope>NUCLEOTIDE SEQUENCE</scope>
</reference>
<feature type="region of interest" description="Disordered" evidence="1">
    <location>
        <begin position="297"/>
        <end position="330"/>
    </location>
</feature>
<feature type="compositionally biased region" description="Polar residues" evidence="1">
    <location>
        <begin position="1"/>
        <end position="15"/>
    </location>
</feature>
<feature type="compositionally biased region" description="Low complexity" evidence="1">
    <location>
        <begin position="49"/>
        <end position="61"/>
    </location>
</feature>
<name>A0A8H3EI51_9LECA</name>
<dbReference type="Proteomes" id="UP000664521">
    <property type="component" value="Unassembled WGS sequence"/>
</dbReference>
<feature type="compositionally biased region" description="Basic and acidic residues" evidence="1">
    <location>
        <begin position="16"/>
        <end position="35"/>
    </location>
</feature>
<dbReference type="AlphaFoldDB" id="A0A8H3EI51"/>
<dbReference type="EMBL" id="CAJPDS010000004">
    <property type="protein sequence ID" value="CAF9906030.1"/>
    <property type="molecule type" value="Genomic_DNA"/>
</dbReference>
<feature type="region of interest" description="Disordered" evidence="1">
    <location>
        <begin position="1"/>
        <end position="69"/>
    </location>
</feature>
<accession>A0A8H3EI51</accession>
<keyword evidence="3" id="KW-1185">Reference proteome</keyword>